<evidence type="ECO:0000256" key="1">
    <source>
        <dbReference type="ARBA" id="ARBA00022741"/>
    </source>
</evidence>
<keyword evidence="4" id="KW-0436">Ligase</keyword>
<evidence type="ECO:0000313" key="4">
    <source>
        <dbReference type="EMBL" id="EAN33757.1"/>
    </source>
</evidence>
<proteinExistence type="predicted"/>
<dbReference type="OMA" id="KCPIVEH"/>
<dbReference type="Gene3D" id="3.40.50.12780">
    <property type="entry name" value="N-terminal domain of ligase-like"/>
    <property type="match status" value="1"/>
</dbReference>
<organism evidence="4 5">
    <name type="scientific">Theileria parva</name>
    <name type="common">East coast fever infection agent</name>
    <dbReference type="NCBI Taxonomy" id="5875"/>
    <lineage>
        <taxon>Eukaryota</taxon>
        <taxon>Sar</taxon>
        <taxon>Alveolata</taxon>
        <taxon>Apicomplexa</taxon>
        <taxon>Aconoidasida</taxon>
        <taxon>Piroplasmida</taxon>
        <taxon>Theileriidae</taxon>
        <taxon>Theileria</taxon>
    </lineage>
</organism>
<dbReference type="GO" id="GO:0004467">
    <property type="term" value="F:long-chain fatty acid-CoA ligase activity"/>
    <property type="evidence" value="ECO:0007669"/>
    <property type="project" value="TreeGrafter"/>
</dbReference>
<dbReference type="KEGG" id="tpv:TP01_0520"/>
<dbReference type="PANTHER" id="PTHR43272:SF33">
    <property type="entry name" value="AMP-BINDING DOMAIN-CONTAINING PROTEIN-RELATED"/>
    <property type="match status" value="1"/>
</dbReference>
<evidence type="ECO:0000256" key="2">
    <source>
        <dbReference type="ARBA" id="ARBA00022840"/>
    </source>
</evidence>
<reference evidence="4 5" key="1">
    <citation type="journal article" date="2005" name="Science">
        <title>Genome sequence of Theileria parva, a bovine pathogen that transforms lymphocytes.</title>
        <authorList>
            <person name="Gardner M.J."/>
            <person name="Bishop R."/>
            <person name="Shah T."/>
            <person name="de Villiers E.P."/>
            <person name="Carlton J.M."/>
            <person name="Hall N."/>
            <person name="Ren Q."/>
            <person name="Paulsen I.T."/>
            <person name="Pain A."/>
            <person name="Berriman M."/>
            <person name="Wilson R.J.M."/>
            <person name="Sato S."/>
            <person name="Ralph S.A."/>
            <person name="Mann D.J."/>
            <person name="Xiong Z."/>
            <person name="Shallom S.J."/>
            <person name="Weidman J."/>
            <person name="Jiang L."/>
            <person name="Lynn J."/>
            <person name="Weaver B."/>
            <person name="Shoaibi A."/>
            <person name="Domingo A.R."/>
            <person name="Wasawo D."/>
            <person name="Crabtree J."/>
            <person name="Wortman J.R."/>
            <person name="Haas B."/>
            <person name="Angiuoli S.V."/>
            <person name="Creasy T.H."/>
            <person name="Lu C."/>
            <person name="Suh B."/>
            <person name="Silva J.C."/>
            <person name="Utterback T.R."/>
            <person name="Feldblyum T.V."/>
            <person name="Pertea M."/>
            <person name="Allen J."/>
            <person name="Nierman W.C."/>
            <person name="Taracha E.L.N."/>
            <person name="Salzberg S.L."/>
            <person name="White O.R."/>
            <person name="Fitzhugh H.A."/>
            <person name="Morzaria S."/>
            <person name="Venter J.C."/>
            <person name="Fraser C.M."/>
            <person name="Nene V."/>
        </authorList>
    </citation>
    <scope>NUCLEOTIDE SEQUENCE [LARGE SCALE GENOMIC DNA]</scope>
    <source>
        <strain evidence="4 5">Muguga</strain>
    </source>
</reference>
<dbReference type="GO" id="GO:0016020">
    <property type="term" value="C:membrane"/>
    <property type="evidence" value="ECO:0007669"/>
    <property type="project" value="TreeGrafter"/>
</dbReference>
<dbReference type="GO" id="GO:0005783">
    <property type="term" value="C:endoplasmic reticulum"/>
    <property type="evidence" value="ECO:0007669"/>
    <property type="project" value="TreeGrafter"/>
</dbReference>
<name>Q4N8F1_THEPA</name>
<dbReference type="VEuPathDB" id="PiroplasmaDB:TpMuguga_01g00520"/>
<evidence type="ECO:0000259" key="3">
    <source>
        <dbReference type="Pfam" id="PF00501"/>
    </source>
</evidence>
<dbReference type="PANTHER" id="PTHR43272">
    <property type="entry name" value="LONG-CHAIN-FATTY-ACID--COA LIGASE"/>
    <property type="match status" value="1"/>
</dbReference>
<dbReference type="InterPro" id="IPR000873">
    <property type="entry name" value="AMP-dep_synth/lig_dom"/>
</dbReference>
<dbReference type="AlphaFoldDB" id="Q4N8F1"/>
<comment type="caution">
    <text evidence="4">The sequence shown here is derived from an EMBL/GenBank/DDBJ whole genome shotgun (WGS) entry which is preliminary data.</text>
</comment>
<sequence length="669" mass="76026">MNHLYSVALEGTEEEGYTPVYRNPDYKDRLLSCEDYFDGKIQTGWDIFNRGLTLSRNKPFLGSRVKNADGTFGEFKFMTYGEVEDQIKHFGSGLLNLDKFKEVFVKEENQMVKMLGIYSQNTVEWLITEQVCNGYNLTLVPLYDTLGEESLLYIINVTKLNVIVCDYKCSLKLLDLLPKSNGSVSLVVVTGVDELPDQVTAKSQSLSSVTFKTYQEVVNFGKEDPLAFTPCTKDSIGTISYTSGVSGIPKGVIVKHFQHASLVVIVNRIVCDLEKTQLENPKVHLSYLPLSHMFERLYIGTSIIEGSVIGLFSGDVKNILEDIKALRPNVFPSVPRLYMRIHDKIFSTVSQKSFLIRSLFGLGLSRKLKKIRKTGVVTHRFWDKILFNKFNTLLGGRVNWMLTGSAPLSPKIFDNIRALFSIPLVSGYGLTETCAGAFHTERYEPDSTHVGGPVPCMEFRLKSLPDYNYYTTDKNPKGELLLRGNNIVTSYFSDDVTNKESFDENKWFLTGDIAELLPNGAIRIIDRRKNIFKLSQGEYISPEKIESILNTAPILCQSYVTGKSHFLNPVAVVVPDELELELWSKRYGLANLDRKEQCEVKQLKEFIAKEIEKVFENSDVKGFEKIKNFYVEHELFSIENNLLTTTSKLKRYNLSKKYAEQIDRLNDES</sequence>
<dbReference type="SUPFAM" id="SSF56801">
    <property type="entry name" value="Acetyl-CoA synthetase-like"/>
    <property type="match status" value="1"/>
</dbReference>
<dbReference type="InterPro" id="IPR042099">
    <property type="entry name" value="ANL_N_sf"/>
</dbReference>
<dbReference type="Proteomes" id="UP000001949">
    <property type="component" value="Unassembled WGS sequence"/>
</dbReference>
<dbReference type="FunCoup" id="Q4N8F1">
    <property type="interactions" value="5"/>
</dbReference>
<feature type="domain" description="AMP-dependent synthetase/ligase" evidence="3">
    <location>
        <begin position="73"/>
        <end position="492"/>
    </location>
</feature>
<dbReference type="GeneID" id="3502921"/>
<keyword evidence="2" id="KW-0067">ATP-binding</keyword>
<dbReference type="STRING" id="5875.Q4N8F1"/>
<dbReference type="InParanoid" id="Q4N8F1"/>
<dbReference type="EMBL" id="AAGK01000001">
    <property type="protein sequence ID" value="EAN33757.1"/>
    <property type="molecule type" value="Genomic_DNA"/>
</dbReference>
<evidence type="ECO:0000313" key="5">
    <source>
        <dbReference type="Proteomes" id="UP000001949"/>
    </source>
</evidence>
<protein>
    <submittedName>
        <fullName evidence="4">Long-chain fatty acid CoA ligase, putative</fullName>
    </submittedName>
</protein>
<accession>Q4N8F1</accession>
<dbReference type="Pfam" id="PF00501">
    <property type="entry name" value="AMP-binding"/>
    <property type="match status" value="1"/>
</dbReference>
<keyword evidence="5" id="KW-1185">Reference proteome</keyword>
<dbReference type="eggNOG" id="KOG1256">
    <property type="taxonomic scope" value="Eukaryota"/>
</dbReference>
<gene>
    <name evidence="4" type="ordered locus">TP01_0520</name>
</gene>
<keyword evidence="1" id="KW-0547">Nucleotide-binding</keyword>
<dbReference type="GO" id="GO:0005524">
    <property type="term" value="F:ATP binding"/>
    <property type="evidence" value="ECO:0007669"/>
    <property type="project" value="UniProtKB-KW"/>
</dbReference>